<dbReference type="OrthoDB" id="6288533at2759"/>
<dbReference type="Gene3D" id="2.60.200.40">
    <property type="match status" value="1"/>
</dbReference>
<evidence type="ECO:0000313" key="4">
    <source>
        <dbReference type="WBParaSite" id="ECPE_0000877101-mRNA-1"/>
    </source>
</evidence>
<feature type="compositionally biased region" description="Polar residues" evidence="1">
    <location>
        <begin position="292"/>
        <end position="316"/>
    </location>
</feature>
<dbReference type="GO" id="GO:0016020">
    <property type="term" value="C:membrane"/>
    <property type="evidence" value="ECO:0007669"/>
    <property type="project" value="GOC"/>
</dbReference>
<dbReference type="SUPFAM" id="SSF111331">
    <property type="entry name" value="NAD kinase/diacylglycerol kinase-like"/>
    <property type="match status" value="1"/>
</dbReference>
<dbReference type="WBParaSite" id="ECPE_0000877101-mRNA-1">
    <property type="protein sequence ID" value="ECPE_0000877101-mRNA-1"/>
    <property type="gene ID" value="ECPE_0000877101"/>
</dbReference>
<dbReference type="EMBL" id="UZAN01046403">
    <property type="protein sequence ID" value="VDP84122.1"/>
    <property type="molecule type" value="Genomic_DNA"/>
</dbReference>
<feature type="compositionally biased region" description="Polar residues" evidence="1">
    <location>
        <begin position="418"/>
        <end position="436"/>
    </location>
</feature>
<feature type="compositionally biased region" description="Polar residues" evidence="1">
    <location>
        <begin position="255"/>
        <end position="267"/>
    </location>
</feature>
<dbReference type="GO" id="GO:0001729">
    <property type="term" value="F:ceramide kinase activity"/>
    <property type="evidence" value="ECO:0007669"/>
    <property type="project" value="TreeGrafter"/>
</dbReference>
<organism evidence="4">
    <name type="scientific">Echinostoma caproni</name>
    <dbReference type="NCBI Taxonomy" id="27848"/>
    <lineage>
        <taxon>Eukaryota</taxon>
        <taxon>Metazoa</taxon>
        <taxon>Spiralia</taxon>
        <taxon>Lophotrochozoa</taxon>
        <taxon>Platyhelminthes</taxon>
        <taxon>Trematoda</taxon>
        <taxon>Digenea</taxon>
        <taxon>Plagiorchiida</taxon>
        <taxon>Echinostomata</taxon>
        <taxon>Echinostomatoidea</taxon>
        <taxon>Echinostomatidae</taxon>
        <taxon>Echinostoma</taxon>
    </lineage>
</organism>
<feature type="compositionally biased region" description="Polar residues" evidence="1">
    <location>
        <begin position="362"/>
        <end position="377"/>
    </location>
</feature>
<reference evidence="2 3" key="2">
    <citation type="submission" date="2018-11" db="EMBL/GenBank/DDBJ databases">
        <authorList>
            <consortium name="Pathogen Informatics"/>
        </authorList>
    </citation>
    <scope>NUCLEOTIDE SEQUENCE [LARGE SCALE GENOMIC DNA]</scope>
    <source>
        <strain evidence="2 3">Egypt</strain>
    </source>
</reference>
<sequence>MSDNSFVGEQLDPVYYVWSEYALGLRPSELASMLSNPRVRSATAKTRCNVEVTRRVLNRRQMSSQWARYSIVRITGPDDQSISQCNRLLERAVPIYQQRREYPRRAPVTYYSKNLDAEGDFSTRAGDSALAALISKSQGTKRRSSSESEAAHGLGAPMGAISRSDANTPTGRQTEPVSYKLSDNETGNSVLASTKVDLNMTTMMGGHSPPNLMKTDSEIRIETMVRIASRNEDGGNVVTMTPLMVDSTVTPVMSRSLSRTKSVQDSADPSILASDKRETPESDRRRSLLIHQPSTAGVQIFGNKTNSTPLISPKQTPVDQTINLKSGSEFQQAFGASGALTLKASYVSEGGESAVLEIGITSSTPNVFSGGSPTQDATVKPCDPDMTPSLSFSGPQKTPCDLSDIDGSRSSHELANVQGKNPLTETKMQRPGNASSPCPPSRSQNDKSHSPCNLTEVDGSLTPREILGMASPNENTDIARVFTEKSSMERSTTKPGSPCDMSEVDGTKSLRDMLTSPGAETQSGFLPSNLELATGTQPIVQPRGSPSVSAEVNLSVRQQVVRMDSEQAHDLSKVDSSKPTVNSLMHDYRTLKGPVNVTRQNNTLVGEQHGVQHVSESELAEIGENRAPSATLTMQTHLSYKADLNTDTGWSLGQQLFLKESDAPSKLLQLDIGHPTDRLFPVTSSSEHRSFPGDTYIPTQAASQLLTQRSTDQPLEFTEFDRNRPAHAALGSQRVFEGSATAASNDFNVVPPQSVAPVDTASPITMVGSPSPTTGAGMISFKLAPNQEFSHAFELPTDSPNVDSRCTPHTFVAIRASLDQTGTDVQQPPYTLQGIGYDVLDDKQMLLSVDGTIKKPSESYRQQGLQLVKQSDHTSPVVYNEANSFSPPPAPGGRLGFESRTAIHLNPGGSEPNSVFRDVNSRSTAPDVFRPNSPFDQIRIEKRIDITNKDPGGLGSVPIGEAVTSVTSANATQAQLEPAFQHSPMSLTANISTNLEVHVNRETGSTDTVVFSTHGTNDALTSALHIVLGDDLAMDIAAVHSADDGSFIRYAVSMLGYGFHADLLRNDDKLRWLGPRRYDYSGQAHYCIKCGG</sequence>
<dbReference type="PANTHER" id="PTHR12358">
    <property type="entry name" value="SPHINGOSINE KINASE"/>
    <property type="match status" value="1"/>
</dbReference>
<reference evidence="4" key="1">
    <citation type="submission" date="2016-06" db="UniProtKB">
        <authorList>
            <consortium name="WormBaseParasite"/>
        </authorList>
    </citation>
    <scope>IDENTIFICATION</scope>
</reference>
<accession>A0A183AP60</accession>
<feature type="region of interest" description="Disordered" evidence="1">
    <location>
        <begin position="255"/>
        <end position="316"/>
    </location>
</feature>
<dbReference type="AlphaFoldDB" id="A0A183AP60"/>
<gene>
    <name evidence="2" type="ORF">ECPE_LOCUS8745</name>
</gene>
<protein>
    <submittedName>
        <fullName evidence="4">PHD-type domain-containing protein</fullName>
    </submittedName>
</protein>
<dbReference type="GO" id="GO:0006672">
    <property type="term" value="P:ceramide metabolic process"/>
    <property type="evidence" value="ECO:0007669"/>
    <property type="project" value="TreeGrafter"/>
</dbReference>
<feature type="region of interest" description="Disordered" evidence="1">
    <location>
        <begin position="362"/>
        <end position="504"/>
    </location>
</feature>
<evidence type="ECO:0000313" key="3">
    <source>
        <dbReference type="Proteomes" id="UP000272942"/>
    </source>
</evidence>
<feature type="region of interest" description="Disordered" evidence="1">
    <location>
        <begin position="135"/>
        <end position="185"/>
    </location>
</feature>
<evidence type="ECO:0000313" key="2">
    <source>
        <dbReference type="EMBL" id="VDP84122.1"/>
    </source>
</evidence>
<feature type="compositionally biased region" description="Basic and acidic residues" evidence="1">
    <location>
        <begin position="274"/>
        <end position="286"/>
    </location>
</feature>
<evidence type="ECO:0000256" key="1">
    <source>
        <dbReference type="SAM" id="MobiDB-lite"/>
    </source>
</evidence>
<dbReference type="PANTHER" id="PTHR12358:SF111">
    <property type="entry name" value="CERAMIDE KINASE, ISOFORM A"/>
    <property type="match status" value="1"/>
</dbReference>
<dbReference type="Proteomes" id="UP000272942">
    <property type="component" value="Unassembled WGS sequence"/>
</dbReference>
<name>A0A183AP60_9TREM</name>
<proteinExistence type="predicted"/>
<keyword evidence="3" id="KW-1185">Reference proteome</keyword>
<dbReference type="InterPro" id="IPR050187">
    <property type="entry name" value="Lipid_Phosphate_FormReg"/>
</dbReference>
<feature type="compositionally biased region" description="Basic and acidic residues" evidence="1">
    <location>
        <begin position="482"/>
        <end position="492"/>
    </location>
</feature>
<feature type="compositionally biased region" description="Polar residues" evidence="1">
    <location>
        <begin position="164"/>
        <end position="176"/>
    </location>
</feature>
<dbReference type="InterPro" id="IPR016064">
    <property type="entry name" value="NAD/diacylglycerol_kinase_sf"/>
</dbReference>